<protein>
    <submittedName>
        <fullName evidence="1">Uncharacterized protein</fullName>
    </submittedName>
</protein>
<proteinExistence type="predicted"/>
<keyword evidence="2" id="KW-1185">Reference proteome</keyword>
<dbReference type="Proteomes" id="UP000010091">
    <property type="component" value="Chromosome 9"/>
</dbReference>
<organism evidence="1 2">
    <name type="scientific">Cryptococcus neoformans (strain H99 / ATCC 208821 / CBS 10515 / FGSC 9487)</name>
    <name type="common">Cryptococcus neoformans var. grubii serotype A</name>
    <dbReference type="NCBI Taxonomy" id="235443"/>
    <lineage>
        <taxon>Eukaryota</taxon>
        <taxon>Fungi</taxon>
        <taxon>Dikarya</taxon>
        <taxon>Basidiomycota</taxon>
        <taxon>Agaricomycotina</taxon>
        <taxon>Tremellomycetes</taxon>
        <taxon>Tremellales</taxon>
        <taxon>Cryptococcaceae</taxon>
        <taxon>Cryptococcus</taxon>
        <taxon>Cryptococcus neoformans species complex</taxon>
    </lineage>
</organism>
<dbReference type="KEGG" id="cng:CNAG_07767"/>
<name>J9VSA8_CRYN9</name>
<gene>
    <name evidence="1" type="ORF">CNAG_07767</name>
</gene>
<evidence type="ECO:0000313" key="2">
    <source>
        <dbReference type="Proteomes" id="UP000010091"/>
    </source>
</evidence>
<reference evidence="1 2" key="1">
    <citation type="journal article" date="2014" name="PLoS Genet.">
        <title>Analysis of the genome and transcriptome of Cryptococcus neoformans var. grubii reveals complex RNA expression and microevolution leading to virulence attenuation.</title>
        <authorList>
            <person name="Janbon G."/>
            <person name="Ormerod K.L."/>
            <person name="Paulet D."/>
            <person name="Byrnes E.J.III."/>
            <person name="Yadav V."/>
            <person name="Chatterjee G."/>
            <person name="Mullapudi N."/>
            <person name="Hon C.C."/>
            <person name="Billmyre R.B."/>
            <person name="Brunel F."/>
            <person name="Bahn Y.S."/>
            <person name="Chen W."/>
            <person name="Chen Y."/>
            <person name="Chow E.W."/>
            <person name="Coppee J.Y."/>
            <person name="Floyd-Averette A."/>
            <person name="Gaillardin C."/>
            <person name="Gerik K.J."/>
            <person name="Goldberg J."/>
            <person name="Gonzalez-Hilarion S."/>
            <person name="Gujja S."/>
            <person name="Hamlin J.L."/>
            <person name="Hsueh Y.P."/>
            <person name="Ianiri G."/>
            <person name="Jones S."/>
            <person name="Kodira C.D."/>
            <person name="Kozubowski L."/>
            <person name="Lam W."/>
            <person name="Marra M."/>
            <person name="Mesner L.D."/>
            <person name="Mieczkowski P.A."/>
            <person name="Moyrand F."/>
            <person name="Nielsen K."/>
            <person name="Proux C."/>
            <person name="Rossignol T."/>
            <person name="Schein J.E."/>
            <person name="Sun S."/>
            <person name="Wollschlaeger C."/>
            <person name="Wood I.A."/>
            <person name="Zeng Q."/>
            <person name="Neuveglise C."/>
            <person name="Newlon C.S."/>
            <person name="Perfect J.R."/>
            <person name="Lodge J.K."/>
            <person name="Idnurm A."/>
            <person name="Stajich J.E."/>
            <person name="Kronstad J.W."/>
            <person name="Sanyal K."/>
            <person name="Heitman J."/>
            <person name="Fraser J.A."/>
            <person name="Cuomo C.A."/>
            <person name="Dietrich F.S."/>
        </authorList>
    </citation>
    <scope>NUCLEOTIDE SEQUENCE [LARGE SCALE GENOMIC DNA]</scope>
    <source>
        <strain evidence="2">H99 / ATCC 208821 / CBS 10515 / FGSC 9487</strain>
    </source>
</reference>
<dbReference type="RefSeq" id="XP_012051529.1">
    <property type="nucleotide sequence ID" value="XM_012196139.1"/>
</dbReference>
<dbReference type="AlphaFoldDB" id="J9VSA8"/>
<dbReference type="EMBL" id="CP003828">
    <property type="protein sequence ID" value="AFR97148.2"/>
    <property type="molecule type" value="Genomic_DNA"/>
</dbReference>
<dbReference type="HOGENOM" id="CLU_2263617_0_0_1"/>
<dbReference type="GeneID" id="23890585"/>
<accession>J9VSA8</accession>
<sequence length="103" mass="11450">MFLGTNRCFLQVKGVRYWSLHPSTWTTLLSSFPALEKCGELRLVPIQRMAQVYHRQTSISHPWLASASTLGQFVHSSSIKAHISARRLVQGGGRMTAGAPARD</sequence>
<dbReference type="VEuPathDB" id="FungiDB:CNAG_07767"/>
<evidence type="ECO:0000313" key="1">
    <source>
        <dbReference type="EMBL" id="AFR97148.2"/>
    </source>
</evidence>